<keyword evidence="11" id="KW-1185">Reference proteome</keyword>
<feature type="chain" id="PRO_5022081279" description="alpha-L-fucosidase" evidence="7">
    <location>
        <begin position="24"/>
        <end position="585"/>
    </location>
</feature>
<dbReference type="Pfam" id="PF16871">
    <property type="entry name" value="DUF5077"/>
    <property type="match status" value="1"/>
</dbReference>
<reference evidence="10 11" key="1">
    <citation type="submission" date="2019-02" db="EMBL/GenBank/DDBJ databases">
        <title>Deep-cultivation of Planctomycetes and their phenomic and genomic characterization uncovers novel biology.</title>
        <authorList>
            <person name="Wiegand S."/>
            <person name="Jogler M."/>
            <person name="Boedeker C."/>
            <person name="Pinto D."/>
            <person name="Vollmers J."/>
            <person name="Rivas-Marin E."/>
            <person name="Kohn T."/>
            <person name="Peeters S.H."/>
            <person name="Heuer A."/>
            <person name="Rast P."/>
            <person name="Oberbeckmann S."/>
            <person name="Bunk B."/>
            <person name="Jeske O."/>
            <person name="Meyerdierks A."/>
            <person name="Storesund J.E."/>
            <person name="Kallscheuer N."/>
            <person name="Luecker S."/>
            <person name="Lage O.M."/>
            <person name="Pohl T."/>
            <person name="Merkel B.J."/>
            <person name="Hornburger P."/>
            <person name="Mueller R.-W."/>
            <person name="Bruemmer F."/>
            <person name="Labrenz M."/>
            <person name="Spormann A.M."/>
            <person name="Op den Camp H."/>
            <person name="Overmann J."/>
            <person name="Amann R."/>
            <person name="Jetten M.S.M."/>
            <person name="Mascher T."/>
            <person name="Medema M.H."/>
            <person name="Devos D.P."/>
            <person name="Kaster A.-K."/>
            <person name="Ovreas L."/>
            <person name="Rohde M."/>
            <person name="Galperin M.Y."/>
            <person name="Jogler C."/>
        </authorList>
    </citation>
    <scope>NUCLEOTIDE SEQUENCE [LARGE SCALE GENOMIC DNA]</scope>
    <source>
        <strain evidence="10 11">HG15A2</strain>
    </source>
</reference>
<protein>
    <recommendedName>
        <fullName evidence="3">alpha-L-fucosidase</fullName>
        <ecNumber evidence="3">3.2.1.51</ecNumber>
    </recommendedName>
</protein>
<dbReference type="Gene3D" id="3.20.20.80">
    <property type="entry name" value="Glycosidases"/>
    <property type="match status" value="1"/>
</dbReference>
<evidence type="ECO:0000259" key="9">
    <source>
        <dbReference type="Pfam" id="PF16871"/>
    </source>
</evidence>
<evidence type="ECO:0000256" key="2">
    <source>
        <dbReference type="ARBA" id="ARBA00007951"/>
    </source>
</evidence>
<keyword evidence="4 7" id="KW-0732">Signal</keyword>
<dbReference type="GO" id="GO:0016139">
    <property type="term" value="P:glycoside catabolic process"/>
    <property type="evidence" value="ECO:0007669"/>
    <property type="project" value="TreeGrafter"/>
</dbReference>
<dbReference type="InterPro" id="IPR000933">
    <property type="entry name" value="Glyco_hydro_29"/>
</dbReference>
<dbReference type="GO" id="GO:0004560">
    <property type="term" value="F:alpha-L-fucosidase activity"/>
    <property type="evidence" value="ECO:0007669"/>
    <property type="project" value="InterPro"/>
</dbReference>
<organism evidence="10 11">
    <name type="scientific">Adhaeretor mobilis</name>
    <dbReference type="NCBI Taxonomy" id="1930276"/>
    <lineage>
        <taxon>Bacteria</taxon>
        <taxon>Pseudomonadati</taxon>
        <taxon>Planctomycetota</taxon>
        <taxon>Planctomycetia</taxon>
        <taxon>Pirellulales</taxon>
        <taxon>Lacipirellulaceae</taxon>
        <taxon>Adhaeretor</taxon>
    </lineage>
</organism>
<dbReference type="OrthoDB" id="107551at2"/>
<dbReference type="SUPFAM" id="SSF51445">
    <property type="entry name" value="(Trans)glycosidases"/>
    <property type="match status" value="1"/>
</dbReference>
<dbReference type="Pfam" id="PF01120">
    <property type="entry name" value="Alpha_L_fucos"/>
    <property type="match status" value="1"/>
</dbReference>
<dbReference type="InterPro" id="IPR016286">
    <property type="entry name" value="FUC_metazoa-typ"/>
</dbReference>
<sequence length="585" mass="64544" precursor="true">MKRAILPLLLIVLLTTAALPASAQKTESGDSPKQSSDHLEWWRDAKFGMFIHWGLYAVPAGVYEGKQIEGIGEWIMQRGKIPVAEYQGYAKGFNPVKYNPEAWAELAKNAGMKYIVITAKHHDGFALFPSDATEWDIADATPYKKDLITPLAEAARHRGLKFGTYYSQAQDWTHPGGAKAGSKEGGGWDDAHKGSFDEYLKKIAVPQTREILTRIKPDILWWDTPHLMTPERAKPLHDLIALRPGLITNNRLGGGYKGDTETPEQHIPATGIEGRDWETCMTMNDTWGYKSYDDNWKSTEVILRNLIDIVSKGGNYLLNVGPTAEGEIPEPSIQRLQQLGDWMKLNGSAIYGTTASPFAKLQWGRCTKKTTENGGTLYIHVFDWPSDQKLVIPGLRNEVTAARLLATGAELSTKATEGDVVVTVPQNAPDAIASVVELKFTGPLNVVPHLPGTLPDGSIVLDAVWADIHNTIRSHARLEEKGNSAKITDWNKVKSWLSWDFRAAKAGTYDVMAEIEGGGKSKLSLEFNKTKKPIEVLATDAKGVRSISLGEITIPKAGIYTLGLKPNKNDWEGFDLHRVTLTPTD</sequence>
<dbReference type="InterPro" id="IPR057739">
    <property type="entry name" value="Glyco_hydro_29_N"/>
</dbReference>
<dbReference type="GO" id="GO:0006004">
    <property type="term" value="P:fucose metabolic process"/>
    <property type="evidence" value="ECO:0007669"/>
    <property type="project" value="InterPro"/>
</dbReference>
<dbReference type="Gene3D" id="2.60.120.260">
    <property type="entry name" value="Galactose-binding domain-like"/>
    <property type="match status" value="1"/>
</dbReference>
<evidence type="ECO:0000313" key="10">
    <source>
        <dbReference type="EMBL" id="QDT00890.1"/>
    </source>
</evidence>
<dbReference type="PANTHER" id="PTHR10030">
    <property type="entry name" value="ALPHA-L-FUCOSIDASE"/>
    <property type="match status" value="1"/>
</dbReference>
<evidence type="ECO:0000256" key="6">
    <source>
        <dbReference type="ARBA" id="ARBA00023295"/>
    </source>
</evidence>
<feature type="signal peptide" evidence="7">
    <location>
        <begin position="1"/>
        <end position="23"/>
    </location>
</feature>
<dbReference type="EMBL" id="CP036263">
    <property type="protein sequence ID" value="QDT00890.1"/>
    <property type="molecule type" value="Genomic_DNA"/>
</dbReference>
<dbReference type="GO" id="GO:0005764">
    <property type="term" value="C:lysosome"/>
    <property type="evidence" value="ECO:0007669"/>
    <property type="project" value="TreeGrafter"/>
</dbReference>
<dbReference type="PANTHER" id="PTHR10030:SF37">
    <property type="entry name" value="ALPHA-L-FUCOSIDASE-RELATED"/>
    <property type="match status" value="1"/>
</dbReference>
<evidence type="ECO:0000256" key="3">
    <source>
        <dbReference type="ARBA" id="ARBA00012662"/>
    </source>
</evidence>
<dbReference type="PRINTS" id="PR00741">
    <property type="entry name" value="GLHYDRLASE29"/>
</dbReference>
<dbReference type="EC" id="3.2.1.51" evidence="3"/>
<evidence type="ECO:0000256" key="1">
    <source>
        <dbReference type="ARBA" id="ARBA00004071"/>
    </source>
</evidence>
<feature type="domain" description="Glycoside hydrolase family 29 N-terminal" evidence="8">
    <location>
        <begin position="22"/>
        <end position="347"/>
    </location>
</feature>
<keyword evidence="6" id="KW-0326">Glycosidase</keyword>
<dbReference type="InterPro" id="IPR017853">
    <property type="entry name" value="GH"/>
</dbReference>
<accession>A0A517N174</accession>
<keyword evidence="5" id="KW-0378">Hydrolase</keyword>
<evidence type="ECO:0000256" key="4">
    <source>
        <dbReference type="ARBA" id="ARBA00022729"/>
    </source>
</evidence>
<comment type="function">
    <text evidence="1">Alpha-L-fucosidase is responsible for hydrolyzing the alpha-1,6-linked fucose joined to the reducing-end N-acetylglucosamine of the carbohydrate moieties of glycoproteins.</text>
</comment>
<proteinExistence type="inferred from homology"/>
<dbReference type="Proteomes" id="UP000319852">
    <property type="component" value="Chromosome"/>
</dbReference>
<dbReference type="Gene3D" id="2.60.40.1180">
    <property type="entry name" value="Golgi alpha-mannosidase II"/>
    <property type="match status" value="1"/>
</dbReference>
<evidence type="ECO:0000256" key="7">
    <source>
        <dbReference type="SAM" id="SignalP"/>
    </source>
</evidence>
<feature type="domain" description="DUF5077" evidence="9">
    <location>
        <begin position="479"/>
        <end position="569"/>
    </location>
</feature>
<dbReference type="InterPro" id="IPR031712">
    <property type="entry name" value="DUF5077"/>
</dbReference>
<gene>
    <name evidence="10" type="ORF">HG15A2_42320</name>
</gene>
<dbReference type="InterPro" id="IPR013780">
    <property type="entry name" value="Glyco_hydro_b"/>
</dbReference>
<dbReference type="KEGG" id="amob:HG15A2_42320"/>
<dbReference type="AlphaFoldDB" id="A0A517N174"/>
<dbReference type="RefSeq" id="WP_145062677.1">
    <property type="nucleotide sequence ID" value="NZ_CP036263.1"/>
</dbReference>
<evidence type="ECO:0000256" key="5">
    <source>
        <dbReference type="ARBA" id="ARBA00022801"/>
    </source>
</evidence>
<evidence type="ECO:0000313" key="11">
    <source>
        <dbReference type="Proteomes" id="UP000319852"/>
    </source>
</evidence>
<comment type="similarity">
    <text evidence="2">Belongs to the glycosyl hydrolase 29 family.</text>
</comment>
<name>A0A517N174_9BACT</name>
<evidence type="ECO:0000259" key="8">
    <source>
        <dbReference type="Pfam" id="PF01120"/>
    </source>
</evidence>
<dbReference type="SMART" id="SM00812">
    <property type="entry name" value="Alpha_L_fucos"/>
    <property type="match status" value="1"/>
</dbReference>